<dbReference type="PROSITE" id="PS50172">
    <property type="entry name" value="BRCT"/>
    <property type="match status" value="2"/>
</dbReference>
<feature type="domain" description="BRCT" evidence="2">
    <location>
        <begin position="200"/>
        <end position="289"/>
    </location>
</feature>
<dbReference type="EMBL" id="MCFH01000041">
    <property type="protein sequence ID" value="ORX45204.1"/>
    <property type="molecule type" value="Genomic_DNA"/>
</dbReference>
<dbReference type="GO" id="GO:0006284">
    <property type="term" value="P:base-excision repair"/>
    <property type="evidence" value="ECO:0007669"/>
    <property type="project" value="TreeGrafter"/>
</dbReference>
<protein>
    <recommendedName>
        <fullName evidence="2">BRCT domain-containing protein</fullName>
    </recommendedName>
</protein>
<dbReference type="Proteomes" id="UP000193719">
    <property type="component" value="Unassembled WGS sequence"/>
</dbReference>
<dbReference type="PANTHER" id="PTHR11370">
    <property type="entry name" value="DNA-REPAIR PROTEIN XRCC1"/>
    <property type="match status" value="1"/>
</dbReference>
<gene>
    <name evidence="3" type="ORF">BCR36DRAFT_585814</name>
</gene>
<dbReference type="OrthoDB" id="25840at2759"/>
<comment type="caution">
    <text evidence="3">The sequence shown here is derived from an EMBL/GenBank/DDBJ whole genome shotgun (WGS) entry which is preliminary data.</text>
</comment>
<dbReference type="Gene3D" id="3.40.50.10190">
    <property type="entry name" value="BRCT domain"/>
    <property type="match status" value="2"/>
</dbReference>
<name>A0A1Y1V1X0_9FUNG</name>
<evidence type="ECO:0000313" key="4">
    <source>
        <dbReference type="Proteomes" id="UP000193719"/>
    </source>
</evidence>
<evidence type="ECO:0000256" key="1">
    <source>
        <dbReference type="SAM" id="MobiDB-lite"/>
    </source>
</evidence>
<dbReference type="SMART" id="SM00292">
    <property type="entry name" value="BRCT"/>
    <property type="match status" value="2"/>
</dbReference>
<feature type="compositionally biased region" description="Polar residues" evidence="1">
    <location>
        <begin position="107"/>
        <end position="129"/>
    </location>
</feature>
<accession>A0A1Y1V1X0</accession>
<reference evidence="3 4" key="1">
    <citation type="submission" date="2016-08" db="EMBL/GenBank/DDBJ databases">
        <title>Genomes of anaerobic fungi encode conserved fungal cellulosomes for biomass hydrolysis.</title>
        <authorList>
            <consortium name="DOE Joint Genome Institute"/>
            <person name="Haitjema C.H."/>
            <person name="Gilmore S.P."/>
            <person name="Henske J.K."/>
            <person name="Solomon K.V."/>
            <person name="De Groot R."/>
            <person name="Kuo A."/>
            <person name="Mondo S.J."/>
            <person name="Salamov A.A."/>
            <person name="Labutti K."/>
            <person name="Zhao Z."/>
            <person name="Chiniquy J."/>
            <person name="Barry K."/>
            <person name="Brewer H.M."/>
            <person name="Purvine S.O."/>
            <person name="Wright A.T."/>
            <person name="Boxma B."/>
            <person name="Van Alen T."/>
            <person name="Hackstein J.H."/>
            <person name="Baker S.E."/>
            <person name="Grigoriev I.V."/>
            <person name="O'Malley M.A."/>
        </authorList>
    </citation>
    <scope>NUCLEOTIDE SEQUENCE [LARGE SCALE GENOMIC DNA]</scope>
    <source>
        <strain evidence="4">finn</strain>
    </source>
</reference>
<dbReference type="SUPFAM" id="SSF52113">
    <property type="entry name" value="BRCT domain"/>
    <property type="match status" value="2"/>
</dbReference>
<feature type="region of interest" description="Disordered" evidence="1">
    <location>
        <begin position="107"/>
        <end position="130"/>
    </location>
</feature>
<dbReference type="PANTHER" id="PTHR11370:SF5">
    <property type="entry name" value="DNA REPAIR PROTEIN XRCC1"/>
    <property type="match status" value="1"/>
</dbReference>
<dbReference type="AlphaFoldDB" id="A0A1Y1V1X0"/>
<feature type="domain" description="BRCT" evidence="2">
    <location>
        <begin position="356"/>
        <end position="439"/>
    </location>
</feature>
<sequence length="439" mass="50932">MSLDKKVSGIGPFKFRNKNDLETANFLNSFKDRNYKFEYEPENQEDIQHISNSLFYYNLIEKYTINYSTKTIDTNSQFNYEKLSSSSGYSNTLRDNCKKELNKKELSSQIKTETENTSNKNYSTVNSLRSNKKDTSISKYFSNVNNKNNPLSTLKFPTSQNSNTTVKENLNQNNEKKINNVIKENEINNQSEKENNTPAKISDILKNVKIVISGIQNPEREKIRNLVIEMGAKYEPQWTDSATHLICPIKGTPKYNEVKKQGRGIIVKPEWIYKCYEQKKRLSEKDYSFENQVSDTSSTKNQSTEKVNNTRNFINDNTDSKKEEKDDILNKINNNNDDSANFDKVKKLKQINCILNIPNIFNNLYFFFDKSILEKTRKELERYVLGHGGKILNNINSKVTHYCTMKSSNEIIIPDDITFNGSIINPSYIINCHNQNRVL</sequence>
<dbReference type="GO" id="GO:0005634">
    <property type="term" value="C:nucleus"/>
    <property type="evidence" value="ECO:0007669"/>
    <property type="project" value="TreeGrafter"/>
</dbReference>
<evidence type="ECO:0000259" key="2">
    <source>
        <dbReference type="PROSITE" id="PS50172"/>
    </source>
</evidence>
<organism evidence="3 4">
    <name type="scientific">Piromyces finnis</name>
    <dbReference type="NCBI Taxonomy" id="1754191"/>
    <lineage>
        <taxon>Eukaryota</taxon>
        <taxon>Fungi</taxon>
        <taxon>Fungi incertae sedis</taxon>
        <taxon>Chytridiomycota</taxon>
        <taxon>Chytridiomycota incertae sedis</taxon>
        <taxon>Neocallimastigomycetes</taxon>
        <taxon>Neocallimastigales</taxon>
        <taxon>Neocallimastigaceae</taxon>
        <taxon>Piromyces</taxon>
    </lineage>
</organism>
<proteinExistence type="predicted"/>
<dbReference type="InterPro" id="IPR036420">
    <property type="entry name" value="BRCT_dom_sf"/>
</dbReference>
<feature type="compositionally biased region" description="Polar residues" evidence="1">
    <location>
        <begin position="291"/>
        <end position="317"/>
    </location>
</feature>
<dbReference type="Pfam" id="PF16589">
    <property type="entry name" value="BRCT_2"/>
    <property type="match status" value="1"/>
</dbReference>
<keyword evidence="4" id="KW-1185">Reference proteome</keyword>
<reference evidence="3 4" key="2">
    <citation type="submission" date="2016-08" db="EMBL/GenBank/DDBJ databases">
        <title>Pervasive Adenine N6-methylation of Active Genes in Fungi.</title>
        <authorList>
            <consortium name="DOE Joint Genome Institute"/>
            <person name="Mondo S.J."/>
            <person name="Dannebaum R.O."/>
            <person name="Kuo R.C."/>
            <person name="Labutti K."/>
            <person name="Haridas S."/>
            <person name="Kuo A."/>
            <person name="Salamov A."/>
            <person name="Ahrendt S.R."/>
            <person name="Lipzen A."/>
            <person name="Sullivan W."/>
            <person name="Andreopoulos W.B."/>
            <person name="Clum A."/>
            <person name="Lindquist E."/>
            <person name="Daum C."/>
            <person name="Ramamoorthy G.K."/>
            <person name="Gryganskyi A."/>
            <person name="Culley D."/>
            <person name="Magnuson J.K."/>
            <person name="James T.Y."/>
            <person name="O'Malley M.A."/>
            <person name="Stajich J.E."/>
            <person name="Spatafora J.W."/>
            <person name="Visel A."/>
            <person name="Grigoriev I.V."/>
        </authorList>
    </citation>
    <scope>NUCLEOTIDE SEQUENCE [LARGE SCALE GENOMIC DNA]</scope>
    <source>
        <strain evidence="4">finn</strain>
    </source>
</reference>
<feature type="region of interest" description="Disordered" evidence="1">
    <location>
        <begin position="291"/>
        <end position="321"/>
    </location>
</feature>
<evidence type="ECO:0000313" key="3">
    <source>
        <dbReference type="EMBL" id="ORX45204.1"/>
    </source>
</evidence>
<dbReference type="Pfam" id="PF00533">
    <property type="entry name" value="BRCT"/>
    <property type="match status" value="1"/>
</dbReference>
<dbReference type="InterPro" id="IPR001357">
    <property type="entry name" value="BRCT_dom"/>
</dbReference>
<dbReference type="STRING" id="1754191.A0A1Y1V1X0"/>